<evidence type="ECO:0000256" key="1">
    <source>
        <dbReference type="ARBA" id="ARBA00004651"/>
    </source>
</evidence>
<feature type="transmembrane region" description="Helical" evidence="7">
    <location>
        <begin position="368"/>
        <end position="388"/>
    </location>
</feature>
<feature type="transmembrane region" description="Helical" evidence="7">
    <location>
        <begin position="74"/>
        <end position="97"/>
    </location>
</feature>
<comment type="similarity">
    <text evidence="2">Belongs to the polysaccharide synthase family.</text>
</comment>
<comment type="caution">
    <text evidence="8">The sequence shown here is derived from an EMBL/GenBank/DDBJ whole genome shotgun (WGS) entry which is preliminary data.</text>
</comment>
<evidence type="ECO:0000256" key="7">
    <source>
        <dbReference type="SAM" id="Phobius"/>
    </source>
</evidence>
<evidence type="ECO:0000313" key="9">
    <source>
        <dbReference type="Proteomes" id="UP000318590"/>
    </source>
</evidence>
<comment type="subcellular location">
    <subcellularLocation>
        <location evidence="1">Cell membrane</location>
        <topology evidence="1">Multi-pass membrane protein</topology>
    </subcellularLocation>
</comment>
<evidence type="ECO:0000256" key="5">
    <source>
        <dbReference type="ARBA" id="ARBA00022989"/>
    </source>
</evidence>
<dbReference type="PANTHER" id="PTHR30250">
    <property type="entry name" value="PST FAMILY PREDICTED COLANIC ACID TRANSPORTER"/>
    <property type="match status" value="1"/>
</dbReference>
<reference evidence="8 9" key="1">
    <citation type="submission" date="2019-06" db="EMBL/GenBank/DDBJ databases">
        <title>Paenimaribius caenipelagi gen. nov., sp. nov., isolated from a tidal flat.</title>
        <authorList>
            <person name="Yoon J.-H."/>
        </authorList>
    </citation>
    <scope>NUCLEOTIDE SEQUENCE [LARGE SCALE GENOMIC DNA]</scope>
    <source>
        <strain evidence="8 9">JBTF-M29</strain>
    </source>
</reference>
<feature type="transmembrane region" description="Helical" evidence="7">
    <location>
        <begin position="103"/>
        <end position="127"/>
    </location>
</feature>
<feature type="transmembrane region" description="Helical" evidence="7">
    <location>
        <begin position="342"/>
        <end position="362"/>
    </location>
</feature>
<evidence type="ECO:0000256" key="4">
    <source>
        <dbReference type="ARBA" id="ARBA00022692"/>
    </source>
</evidence>
<dbReference type="Pfam" id="PF13440">
    <property type="entry name" value="Polysacc_synt_3"/>
    <property type="match status" value="1"/>
</dbReference>
<keyword evidence="3" id="KW-1003">Cell membrane</keyword>
<feature type="transmembrane region" description="Helical" evidence="7">
    <location>
        <begin position="148"/>
        <end position="169"/>
    </location>
</feature>
<dbReference type="AlphaFoldDB" id="A0A547PMG2"/>
<gene>
    <name evidence="8" type="ORF">FEV53_16965</name>
</gene>
<name>A0A547PMG2_9RHOB</name>
<dbReference type="RefSeq" id="WP_142835957.1">
    <property type="nucleotide sequence ID" value="NZ_VFSV01000047.1"/>
</dbReference>
<organism evidence="8 9">
    <name type="scientific">Palleronia caenipelagi</name>
    <dbReference type="NCBI Taxonomy" id="2489174"/>
    <lineage>
        <taxon>Bacteria</taxon>
        <taxon>Pseudomonadati</taxon>
        <taxon>Pseudomonadota</taxon>
        <taxon>Alphaproteobacteria</taxon>
        <taxon>Rhodobacterales</taxon>
        <taxon>Roseobacteraceae</taxon>
        <taxon>Palleronia</taxon>
    </lineage>
</organism>
<keyword evidence="9" id="KW-1185">Reference proteome</keyword>
<dbReference type="InterPro" id="IPR050833">
    <property type="entry name" value="Poly_Biosynth_Transport"/>
</dbReference>
<feature type="transmembrane region" description="Helical" evidence="7">
    <location>
        <begin position="275"/>
        <end position="296"/>
    </location>
</feature>
<feature type="transmembrane region" description="Helical" evidence="7">
    <location>
        <begin position="308"/>
        <end position="330"/>
    </location>
</feature>
<evidence type="ECO:0000256" key="6">
    <source>
        <dbReference type="ARBA" id="ARBA00023136"/>
    </source>
</evidence>
<accession>A0A547PMG2</accession>
<proteinExistence type="inferred from homology"/>
<dbReference type="PANTHER" id="PTHR30250:SF10">
    <property type="entry name" value="LIPOPOLYSACCHARIDE BIOSYNTHESIS PROTEIN WZXC"/>
    <property type="match status" value="1"/>
</dbReference>
<sequence>MLTWCTSELLAKLSRILVVIGVARFLDVGEIGLAASALAVSDIIKSLTQNGIFQRIIAAPEHALESHCLTARRLFGWWSLALFALQTGVAFGCYVLGADPLLAAFIGILGLEYLIMVPGLVSAALAMRDGKINTMAVVAGTQIISSNLLTVLVCLIHPTGLALILPRLLTAPVWTLAVRRIRPWHPNQAAKPAPMAPFLKYGLPVLGISLTEALRLHADRLVVGIFLGVEQLGVYFMAFNAGLSLSNAFSIAFAKVFFPYFCAHEDRNLAFRHTTALSVVAVTPVVVLQAFLAPYYVPFLLGDDWSQISPIVSTLCLVAIPTVIWTASANWLRVNHLPQRELVVTICLAIGTILSTILLAPYGLQVMAVGYLGVVAAIMFAASIPVVWTTGKGTVAHV</sequence>
<evidence type="ECO:0000256" key="3">
    <source>
        <dbReference type="ARBA" id="ARBA00022475"/>
    </source>
</evidence>
<keyword evidence="4 7" id="KW-0812">Transmembrane</keyword>
<dbReference type="Proteomes" id="UP000318590">
    <property type="component" value="Unassembled WGS sequence"/>
</dbReference>
<dbReference type="GO" id="GO:0005886">
    <property type="term" value="C:plasma membrane"/>
    <property type="evidence" value="ECO:0007669"/>
    <property type="project" value="UniProtKB-SubCell"/>
</dbReference>
<protein>
    <submittedName>
        <fullName evidence="8">Polysaccharide biosynthesis protein</fullName>
    </submittedName>
</protein>
<dbReference type="OrthoDB" id="9770347at2"/>
<keyword evidence="5 7" id="KW-1133">Transmembrane helix</keyword>
<evidence type="ECO:0000256" key="2">
    <source>
        <dbReference type="ARBA" id="ARBA00007430"/>
    </source>
</evidence>
<dbReference type="EMBL" id="VFSV01000047">
    <property type="protein sequence ID" value="TRD15331.1"/>
    <property type="molecule type" value="Genomic_DNA"/>
</dbReference>
<evidence type="ECO:0000313" key="8">
    <source>
        <dbReference type="EMBL" id="TRD15331.1"/>
    </source>
</evidence>
<keyword evidence="6 7" id="KW-0472">Membrane</keyword>